<dbReference type="PANTHER" id="PTHR34796">
    <property type="entry name" value="EXPRESSED PROTEIN"/>
    <property type="match status" value="1"/>
</dbReference>
<evidence type="ECO:0000313" key="1">
    <source>
        <dbReference type="EMBL" id="MCR2802916.1"/>
    </source>
</evidence>
<dbReference type="SUPFAM" id="SSF140663">
    <property type="entry name" value="TTHA0068-like"/>
    <property type="match status" value="1"/>
</dbReference>
<evidence type="ECO:0000313" key="2">
    <source>
        <dbReference type="Proteomes" id="UP001141950"/>
    </source>
</evidence>
<gene>
    <name evidence="1" type="ORF">NQZ67_03385</name>
</gene>
<dbReference type="Pfam" id="PF03745">
    <property type="entry name" value="DUF309"/>
    <property type="match status" value="1"/>
</dbReference>
<dbReference type="AlphaFoldDB" id="A0A9X2MLN0"/>
<dbReference type="InterPro" id="IPR005500">
    <property type="entry name" value="DUF309"/>
</dbReference>
<dbReference type="Proteomes" id="UP001141950">
    <property type="component" value="Unassembled WGS sequence"/>
</dbReference>
<organism evidence="1 2">
    <name type="scientific">Paenibacillus soyae</name>
    <dbReference type="NCBI Taxonomy" id="2969249"/>
    <lineage>
        <taxon>Bacteria</taxon>
        <taxon>Bacillati</taxon>
        <taxon>Bacillota</taxon>
        <taxon>Bacilli</taxon>
        <taxon>Bacillales</taxon>
        <taxon>Paenibacillaceae</taxon>
        <taxon>Paenibacillus</taxon>
    </lineage>
</organism>
<dbReference type="RefSeq" id="WP_257442777.1">
    <property type="nucleotide sequence ID" value="NZ_JANIPJ010000002.1"/>
</dbReference>
<reference evidence="1" key="1">
    <citation type="submission" date="2022-08" db="EMBL/GenBank/DDBJ databases">
        <title>The genomic sequence of strain Paenibacillus sp. SCIV0701.</title>
        <authorList>
            <person name="Zhao H."/>
        </authorList>
    </citation>
    <scope>NUCLEOTIDE SEQUENCE</scope>
    <source>
        <strain evidence="1">SCIV0701</strain>
    </source>
</reference>
<accession>A0A9X2MLN0</accession>
<dbReference type="PANTHER" id="PTHR34796:SF1">
    <property type="entry name" value="EXPRESSED PROTEIN"/>
    <property type="match status" value="1"/>
</dbReference>
<dbReference type="InterPro" id="IPR023203">
    <property type="entry name" value="TTHA0068_sf"/>
</dbReference>
<dbReference type="EMBL" id="JANIPJ010000002">
    <property type="protein sequence ID" value="MCR2802916.1"/>
    <property type="molecule type" value="Genomic_DNA"/>
</dbReference>
<keyword evidence="2" id="KW-1185">Reference proteome</keyword>
<proteinExistence type="predicted"/>
<sequence>MDYPDAYIAYLVEFHATRDFFECHELLEEYWKEHPDDGLGETWIGLIQTAVGQYHERRGNLRGAASMYGKAAGKLLASPLERLGLDREDLIRQLEARREAAEAGTSGYEDIKMRLADSELAALCEEKCRERGLVWGKSGLDAADEVIHRHLTRDRTEVVEARAAALKARRAGNE</sequence>
<comment type="caution">
    <text evidence="1">The sequence shown here is derived from an EMBL/GenBank/DDBJ whole genome shotgun (WGS) entry which is preliminary data.</text>
</comment>
<name>A0A9X2MLN0_9BACL</name>
<protein>
    <submittedName>
        <fullName evidence="1">DUF309 domain-containing protein</fullName>
    </submittedName>
</protein>
<dbReference type="Gene3D" id="1.10.3450.10">
    <property type="entry name" value="TTHA0068-like"/>
    <property type="match status" value="1"/>
</dbReference>